<dbReference type="AlphaFoldDB" id="A0A3M8AVT6"/>
<protein>
    <submittedName>
        <fullName evidence="2">XRE family transcriptional regulator</fullName>
    </submittedName>
</protein>
<dbReference type="GO" id="GO:0003677">
    <property type="term" value="F:DNA binding"/>
    <property type="evidence" value="ECO:0007669"/>
    <property type="project" value="InterPro"/>
</dbReference>
<dbReference type="PROSITE" id="PS50943">
    <property type="entry name" value="HTH_CROC1"/>
    <property type="match status" value="1"/>
</dbReference>
<dbReference type="Proteomes" id="UP000268829">
    <property type="component" value="Unassembled WGS sequence"/>
</dbReference>
<dbReference type="SUPFAM" id="SSF48452">
    <property type="entry name" value="TPR-like"/>
    <property type="match status" value="1"/>
</dbReference>
<name>A0A3M8AVT6_9BACL</name>
<dbReference type="InterPro" id="IPR010982">
    <property type="entry name" value="Lambda_DNA-bd_dom_sf"/>
</dbReference>
<dbReference type="SUPFAM" id="SSF47413">
    <property type="entry name" value="lambda repressor-like DNA-binding domains"/>
    <property type="match status" value="1"/>
</dbReference>
<organism evidence="2 3">
    <name type="scientific">Brevibacillus gelatini</name>
    <dbReference type="NCBI Taxonomy" id="1655277"/>
    <lineage>
        <taxon>Bacteria</taxon>
        <taxon>Bacillati</taxon>
        <taxon>Bacillota</taxon>
        <taxon>Bacilli</taxon>
        <taxon>Bacillales</taxon>
        <taxon>Paenibacillaceae</taxon>
        <taxon>Brevibacillus</taxon>
    </lineage>
</organism>
<dbReference type="SMART" id="SM00530">
    <property type="entry name" value="HTH_XRE"/>
    <property type="match status" value="1"/>
</dbReference>
<dbReference type="EMBL" id="RHHS01000036">
    <property type="protein sequence ID" value="RNB55269.1"/>
    <property type="molecule type" value="Genomic_DNA"/>
</dbReference>
<sequence length="452" mass="53656">MRLQETLQQSLRSEIEKHQKQNSYTLLKLSELSGINQGHLSDIIRNNRPMTIGQLDALAKTFGKPPGWLYELYTEECFVNERVSRPRVIPYLIRCAEIGLHDCIQQTVSRLLEHRKNVDILFSVAEQLFESGKHKESVPFYNLVIENEKDCHTDRFAISQYRLFRALQGIDAEENWKAVIRFEPYRNRLPESYQLDGLLHLRKACFMLQKWKEVEKYADELRALAMRVYQEELRKRKSGKPFEPLKTERHLVVYYGQGFLAKGVALQMQGLYEEAKKYIQGYADLDWFELLDDVGRREVERFKLWAKANLYTCDLLLGQTHILDEYLDFLEKNPDELRAGLLTVMEAACKYDIDIDHVLERYSKEMRRFCEHQDQVNITRFINFCYYKAEYELKKGGINQALKEILCCLNLADRLKDHQAFKRCAALFWELRHHATEQHERVYHKLLRRLSE</sequence>
<keyword evidence="3" id="KW-1185">Reference proteome</keyword>
<dbReference type="Gene3D" id="1.10.260.40">
    <property type="entry name" value="lambda repressor-like DNA-binding domains"/>
    <property type="match status" value="1"/>
</dbReference>
<feature type="domain" description="HTH cro/C1-type" evidence="1">
    <location>
        <begin position="15"/>
        <end position="69"/>
    </location>
</feature>
<evidence type="ECO:0000313" key="2">
    <source>
        <dbReference type="EMBL" id="RNB55269.1"/>
    </source>
</evidence>
<evidence type="ECO:0000313" key="3">
    <source>
        <dbReference type="Proteomes" id="UP000268829"/>
    </source>
</evidence>
<accession>A0A3M8AVT6</accession>
<dbReference type="RefSeq" id="WP_122905533.1">
    <property type="nucleotide sequence ID" value="NZ_RHHS01000036.1"/>
</dbReference>
<dbReference type="InterPro" id="IPR011990">
    <property type="entry name" value="TPR-like_helical_dom_sf"/>
</dbReference>
<dbReference type="InterPro" id="IPR001387">
    <property type="entry name" value="Cro/C1-type_HTH"/>
</dbReference>
<proteinExistence type="predicted"/>
<gene>
    <name evidence="2" type="ORF">EDM57_15130</name>
</gene>
<reference evidence="2 3" key="1">
    <citation type="submission" date="2018-10" db="EMBL/GenBank/DDBJ databases">
        <title>Phylogenomics of Brevibacillus.</title>
        <authorList>
            <person name="Dunlap C."/>
        </authorList>
    </citation>
    <scope>NUCLEOTIDE SEQUENCE [LARGE SCALE GENOMIC DNA]</scope>
    <source>
        <strain evidence="2 3">DSM 100115</strain>
    </source>
</reference>
<dbReference type="OrthoDB" id="2470416at2"/>
<evidence type="ECO:0000259" key="1">
    <source>
        <dbReference type="PROSITE" id="PS50943"/>
    </source>
</evidence>
<comment type="caution">
    <text evidence="2">The sequence shown here is derived from an EMBL/GenBank/DDBJ whole genome shotgun (WGS) entry which is preliminary data.</text>
</comment>